<evidence type="ECO:0000313" key="3">
    <source>
        <dbReference type="Proteomes" id="UP001597277"/>
    </source>
</evidence>
<proteinExistence type="predicted"/>
<accession>A0ABW4L7U8</accession>
<sequence length="359" mass="39814">MPRRVHLHVGAPKSGTTYLQSRLHVNRRELSRHGVSYPHGPLGDQRVHYWAALEVTETDHGVDPRRVHGAWSRLLRHVRRASGDVILSHEVLAKASPEQAERVLDDLAATGAEIHLVFTARDLARELSGAWQETLKFGGRRPFARFLASAREGDSAFMEGFDPTRVLDVWAGELPAQRVHVVTAPPAGGPPDLLWHRFLEAIGVDPAWVPHEAVRANESVGIPEAHLLRRINRRLGDQARRGGEYSALVDGIVVGRVLGPRRSERITLGPADHPWVLERSRTWIEWLRERGVVVHGDLGDLLPAPPPEPWTDPDEPVPGKVASAAVEVIEALLEEVHARPPSPLDRARRAAARLRRDGA</sequence>
<dbReference type="Gene3D" id="3.40.50.300">
    <property type="entry name" value="P-loop containing nucleotide triphosphate hydrolases"/>
    <property type="match status" value="1"/>
</dbReference>
<dbReference type="InterPro" id="IPR027417">
    <property type="entry name" value="P-loop_NTPase"/>
</dbReference>
<gene>
    <name evidence="2" type="ORF">ACFSE6_09700</name>
</gene>
<dbReference type="SUPFAM" id="SSF52540">
    <property type="entry name" value="P-loop containing nucleoside triphosphate hydrolases"/>
    <property type="match status" value="1"/>
</dbReference>
<evidence type="ECO:0000313" key="2">
    <source>
        <dbReference type="EMBL" id="MFD1718109.1"/>
    </source>
</evidence>
<dbReference type="RefSeq" id="WP_388005727.1">
    <property type="nucleotide sequence ID" value="NZ_JBHUEE010000004.1"/>
</dbReference>
<feature type="region of interest" description="Disordered" evidence="1">
    <location>
        <begin position="340"/>
        <end position="359"/>
    </location>
</feature>
<dbReference type="Proteomes" id="UP001597277">
    <property type="component" value="Unassembled WGS sequence"/>
</dbReference>
<dbReference type="EMBL" id="JBHUEE010000004">
    <property type="protein sequence ID" value="MFD1718109.1"/>
    <property type="molecule type" value="Genomic_DNA"/>
</dbReference>
<name>A0ABW4L7U8_9MICO</name>
<protein>
    <recommendedName>
        <fullName evidence="4">Sulfotransferase family protein</fullName>
    </recommendedName>
</protein>
<reference evidence="3" key="1">
    <citation type="journal article" date="2019" name="Int. J. Syst. Evol. Microbiol.">
        <title>The Global Catalogue of Microorganisms (GCM) 10K type strain sequencing project: providing services to taxonomists for standard genome sequencing and annotation.</title>
        <authorList>
            <consortium name="The Broad Institute Genomics Platform"/>
            <consortium name="The Broad Institute Genome Sequencing Center for Infectious Disease"/>
            <person name="Wu L."/>
            <person name="Ma J."/>
        </authorList>
    </citation>
    <scope>NUCLEOTIDE SEQUENCE [LARGE SCALE GENOMIC DNA]</scope>
    <source>
        <strain evidence="3">JCM 17130</strain>
    </source>
</reference>
<evidence type="ECO:0000256" key="1">
    <source>
        <dbReference type="SAM" id="MobiDB-lite"/>
    </source>
</evidence>
<comment type="caution">
    <text evidence="2">The sequence shown here is derived from an EMBL/GenBank/DDBJ whole genome shotgun (WGS) entry which is preliminary data.</text>
</comment>
<keyword evidence="3" id="KW-1185">Reference proteome</keyword>
<organism evidence="2 3">
    <name type="scientific">Georgenia deserti</name>
    <dbReference type="NCBI Taxonomy" id="2093781"/>
    <lineage>
        <taxon>Bacteria</taxon>
        <taxon>Bacillati</taxon>
        <taxon>Actinomycetota</taxon>
        <taxon>Actinomycetes</taxon>
        <taxon>Micrococcales</taxon>
        <taxon>Bogoriellaceae</taxon>
        <taxon>Georgenia</taxon>
    </lineage>
</organism>
<evidence type="ECO:0008006" key="4">
    <source>
        <dbReference type="Google" id="ProtNLM"/>
    </source>
</evidence>